<evidence type="ECO:0000256" key="1">
    <source>
        <dbReference type="SAM" id="Phobius"/>
    </source>
</evidence>
<dbReference type="GO" id="GO:0016020">
    <property type="term" value="C:membrane"/>
    <property type="evidence" value="ECO:0007669"/>
    <property type="project" value="GOC"/>
</dbReference>
<dbReference type="AlphaFoldDB" id="A0A3M6ES53"/>
<feature type="transmembrane region" description="Helical" evidence="1">
    <location>
        <begin position="96"/>
        <end position="117"/>
    </location>
</feature>
<dbReference type="CDD" id="cd03510">
    <property type="entry name" value="Rhizobitoxine-FADS-like"/>
    <property type="match status" value="1"/>
</dbReference>
<evidence type="ECO:0000313" key="3">
    <source>
        <dbReference type="EMBL" id="RMV71055.1"/>
    </source>
</evidence>
<dbReference type="GO" id="GO:0046513">
    <property type="term" value="P:ceramide biosynthetic process"/>
    <property type="evidence" value="ECO:0007669"/>
    <property type="project" value="TreeGrafter"/>
</dbReference>
<comment type="caution">
    <text evidence="3">The sequence shown here is derived from an EMBL/GenBank/DDBJ whole genome shotgun (WGS) entry which is preliminary data.</text>
</comment>
<evidence type="ECO:0000259" key="2">
    <source>
        <dbReference type="Pfam" id="PF00487"/>
    </source>
</evidence>
<dbReference type="EMBL" id="RBUY01000171">
    <property type="protein sequence ID" value="RMV71055.1"/>
    <property type="molecule type" value="Genomic_DNA"/>
</dbReference>
<feature type="transmembrane region" description="Helical" evidence="1">
    <location>
        <begin position="189"/>
        <end position="206"/>
    </location>
</feature>
<dbReference type="PANTHER" id="PTHR12879:SF8">
    <property type="entry name" value="SPHINGOLIPID DELTA(4)-DESATURASE DES1"/>
    <property type="match status" value="1"/>
</dbReference>
<proteinExistence type="predicted"/>
<reference evidence="3 4" key="1">
    <citation type="submission" date="2018-08" db="EMBL/GenBank/DDBJ databases">
        <title>Recombination of ecologically and evolutionarily significant loci maintains genetic cohesion in the Pseudomonas syringae species complex.</title>
        <authorList>
            <person name="Dillon M."/>
            <person name="Thakur S."/>
            <person name="Almeida R.N.D."/>
            <person name="Weir B.S."/>
            <person name="Guttman D.S."/>
        </authorList>
    </citation>
    <scope>NUCLEOTIDE SEQUENCE [LARGE SCALE GENOMIC DNA]</scope>
    <source>
        <strain evidence="3 4">ICMP 7496</strain>
    </source>
</reference>
<dbReference type="RefSeq" id="WP_122341187.1">
    <property type="nucleotide sequence ID" value="NZ_RBUY01000171.1"/>
</dbReference>
<evidence type="ECO:0000313" key="4">
    <source>
        <dbReference type="Proteomes" id="UP000269872"/>
    </source>
</evidence>
<name>A0A3M6ES53_9PSED</name>
<dbReference type="Pfam" id="PF00487">
    <property type="entry name" value="FA_desaturase"/>
    <property type="match status" value="1"/>
</dbReference>
<dbReference type="Proteomes" id="UP000269872">
    <property type="component" value="Unassembled WGS sequence"/>
</dbReference>
<keyword evidence="1" id="KW-1133">Transmembrane helix</keyword>
<feature type="domain" description="Fatty acid desaturase" evidence="2">
    <location>
        <begin position="61"/>
        <end position="302"/>
    </location>
</feature>
<gene>
    <name evidence="3" type="ORF">ALP05_200069</name>
</gene>
<keyword evidence="1" id="KW-0472">Membrane</keyword>
<sequence length="323" mass="36765">MSLTSAVVVERSAQLQKKRLRVDPYIVNDLMKLRPDKCFLQIAVQWISVALAVLFANSLGGWLAYAISIVWIATRQHALLVLMHDASHYLISRRRWLNDTVGNFLLAFPLGISVYRYRRHHLLHHRHLNTESDPDIGDSLLPKTRIRFYGLLLRDALGVSTLMTFKSINNFGMLGLFAGDTHAPRLDRYLAMAFLIAMVGGLAWFGGGWNVIWLWLVPALTILPLILRVRSIAEHGGRLEHPDDSNARSVDVGIIERFLWAPCHINRHWEHHLCPAVPTYNLSLLTARLARLFPRSSAAHRTQGYFFNARSLVSELYPITARP</sequence>
<dbReference type="GO" id="GO:0042284">
    <property type="term" value="F:sphingolipid delta-4 desaturase activity"/>
    <property type="evidence" value="ECO:0007669"/>
    <property type="project" value="TreeGrafter"/>
</dbReference>
<keyword evidence="1" id="KW-0812">Transmembrane</keyword>
<protein>
    <recommendedName>
        <fullName evidence="2">Fatty acid desaturase domain-containing protein</fullName>
    </recommendedName>
</protein>
<dbReference type="InterPro" id="IPR005804">
    <property type="entry name" value="FA_desaturase_dom"/>
</dbReference>
<accession>A0A3M6ES53</accession>
<feature type="transmembrane region" description="Helical" evidence="1">
    <location>
        <begin position="62"/>
        <end position="84"/>
    </location>
</feature>
<organism evidence="3 4">
    <name type="scientific">Pseudomonas caricapapayae</name>
    <dbReference type="NCBI Taxonomy" id="46678"/>
    <lineage>
        <taxon>Bacteria</taxon>
        <taxon>Pseudomonadati</taxon>
        <taxon>Pseudomonadota</taxon>
        <taxon>Gammaproteobacteria</taxon>
        <taxon>Pseudomonadales</taxon>
        <taxon>Pseudomonadaceae</taxon>
        <taxon>Pseudomonas</taxon>
    </lineage>
</organism>
<dbReference type="PANTHER" id="PTHR12879">
    <property type="entry name" value="SPHINGOLIPID DELTA 4 DESATURASE/C-4 HYDROXYLASE PROTEIN DES2"/>
    <property type="match status" value="1"/>
</dbReference>